<dbReference type="SMART" id="SM00481">
    <property type="entry name" value="POLIIIAc"/>
    <property type="match status" value="1"/>
</dbReference>
<dbReference type="RefSeq" id="WP_193751858.1">
    <property type="nucleotide sequence ID" value="NZ_LDSE01000065.1"/>
</dbReference>
<evidence type="ECO:0000313" key="4">
    <source>
        <dbReference type="Proteomes" id="UP000071979"/>
    </source>
</evidence>
<accession>A0A8E1RUU3</accession>
<dbReference type="Proteomes" id="UP000071979">
    <property type="component" value="Unassembled WGS sequence"/>
</dbReference>
<dbReference type="EMBL" id="LDSE01000065">
    <property type="protein sequence ID" value="KTS64618.1"/>
    <property type="molecule type" value="Genomic_DNA"/>
</dbReference>
<evidence type="ECO:0000256" key="1">
    <source>
        <dbReference type="SAM" id="Coils"/>
    </source>
</evidence>
<feature type="domain" description="Polymerase/histidinol phosphatase N-terminal" evidence="2">
    <location>
        <begin position="11"/>
        <end position="82"/>
    </location>
</feature>
<dbReference type="SUPFAM" id="SSF89550">
    <property type="entry name" value="PHP domain-like"/>
    <property type="match status" value="1"/>
</dbReference>
<dbReference type="GO" id="GO:0003824">
    <property type="term" value="F:catalytic activity"/>
    <property type="evidence" value="ECO:0007669"/>
    <property type="project" value="InterPro"/>
</dbReference>
<feature type="non-terminal residue" evidence="3">
    <location>
        <position position="469"/>
    </location>
</feature>
<dbReference type="AlphaFoldDB" id="A0A8E1RUU3"/>
<name>A0A8E1RUU3_9GAMM</name>
<dbReference type="InterPro" id="IPR016195">
    <property type="entry name" value="Pol/histidinol_Pase-like"/>
</dbReference>
<reference evidence="3 4" key="1">
    <citation type="journal article" date="2016" name="Front. Microbiol.">
        <title>Genomic Resource of Rice Seed Associated Bacteria.</title>
        <authorList>
            <person name="Midha S."/>
            <person name="Bansal K."/>
            <person name="Sharma S."/>
            <person name="Kumar N."/>
            <person name="Patil P.P."/>
            <person name="Chaudhry V."/>
            <person name="Patil P.B."/>
        </authorList>
    </citation>
    <scope>NUCLEOTIDE SEQUENCE [LARGE SCALE GENOMIC DNA]</scope>
    <source>
        <strain evidence="3 4">SA3</strain>
    </source>
</reference>
<evidence type="ECO:0000259" key="2">
    <source>
        <dbReference type="SMART" id="SM00481"/>
    </source>
</evidence>
<organism evidence="3 4">
    <name type="scientific">Pantoea dispersa</name>
    <dbReference type="NCBI Taxonomy" id="59814"/>
    <lineage>
        <taxon>Bacteria</taxon>
        <taxon>Pseudomonadati</taxon>
        <taxon>Pseudomonadota</taxon>
        <taxon>Gammaproteobacteria</taxon>
        <taxon>Enterobacterales</taxon>
        <taxon>Erwiniaceae</taxon>
        <taxon>Pantoea</taxon>
    </lineage>
</organism>
<sequence>MISLGSEWKEWDLHFHTPSSYDYGDKAITNHEIIEHMYKNGISVFAITDHHLIDVNRYKELALIAKDYNITVLPGIEFLSDSRGKDPIHFIGIFSEKSDIDYIWGQLKNRSELHRIDLERLKFNEVYCPIIATAKLIRELGGITTIHAGGKSGTIENITNSLPHNIAQKKDIFKVIDIFELGKEDDRDGYIKHVFPALGKKAPLILCSDNHNVKKYSRKQKLWIKGKPNFSGLKYALNEPDERFYIGEEPAVISRIKNNKTKYINKLIINRIGSYDKDNIWFENTEIPLNNELISIIGHKGNGKSAISDIIALCTDAEHSSEYIFLNKNKFQKKGLADRFQAQVEFASGKRTELKTLFDQVDDTQERLVRYLPQSYFEKVCNEIGKVESFRKEIEKVVFQYIPSHSKLSKENFEELIAFKKDTMSHDINRLRNKIEEKNSEIISLENILDPTNIKNLASKEKIKRDEIF</sequence>
<comment type="caution">
    <text evidence="3">The sequence shown here is derived from an EMBL/GenBank/DDBJ whole genome shotgun (WGS) entry which is preliminary data.</text>
</comment>
<dbReference type="Gene3D" id="3.20.20.140">
    <property type="entry name" value="Metal-dependent hydrolases"/>
    <property type="match status" value="1"/>
</dbReference>
<dbReference type="InterPro" id="IPR003141">
    <property type="entry name" value="Pol/His_phosphatase_N"/>
</dbReference>
<feature type="coiled-coil region" evidence="1">
    <location>
        <begin position="421"/>
        <end position="448"/>
    </location>
</feature>
<protein>
    <recommendedName>
        <fullName evidence="2">Polymerase/histidinol phosphatase N-terminal domain-containing protein</fullName>
    </recommendedName>
</protein>
<dbReference type="InterPro" id="IPR004013">
    <property type="entry name" value="PHP_dom"/>
</dbReference>
<proteinExistence type="predicted"/>
<gene>
    <name evidence="3" type="ORF">SA3R_22290</name>
</gene>
<keyword evidence="1" id="KW-0175">Coiled coil</keyword>
<dbReference type="InterPro" id="IPR027417">
    <property type="entry name" value="P-loop_NTPase"/>
</dbReference>
<dbReference type="Pfam" id="PF02811">
    <property type="entry name" value="PHP"/>
    <property type="match status" value="1"/>
</dbReference>
<evidence type="ECO:0000313" key="3">
    <source>
        <dbReference type="EMBL" id="KTS64618.1"/>
    </source>
</evidence>
<dbReference type="Gene3D" id="3.40.50.300">
    <property type="entry name" value="P-loop containing nucleotide triphosphate hydrolases"/>
    <property type="match status" value="1"/>
</dbReference>